<dbReference type="PROSITE" id="PS00622">
    <property type="entry name" value="HTH_LUXR_1"/>
    <property type="match status" value="1"/>
</dbReference>
<evidence type="ECO:0000313" key="8">
    <source>
        <dbReference type="EMBL" id="GAA1579405.1"/>
    </source>
</evidence>
<dbReference type="PANTHER" id="PTHR43214">
    <property type="entry name" value="TWO-COMPONENT RESPONSE REGULATOR"/>
    <property type="match status" value="1"/>
</dbReference>
<reference evidence="9" key="1">
    <citation type="journal article" date="2019" name="Int. J. Syst. Evol. Microbiol.">
        <title>The Global Catalogue of Microorganisms (GCM) 10K type strain sequencing project: providing services to taxonomists for standard genome sequencing and annotation.</title>
        <authorList>
            <consortium name="The Broad Institute Genomics Platform"/>
            <consortium name="The Broad Institute Genome Sequencing Center for Infectious Disease"/>
            <person name="Wu L."/>
            <person name="Ma J."/>
        </authorList>
    </citation>
    <scope>NUCLEOTIDE SEQUENCE [LARGE SCALE GENOMIC DNA]</scope>
    <source>
        <strain evidence="9">JCM 14969</strain>
    </source>
</reference>
<evidence type="ECO:0000313" key="9">
    <source>
        <dbReference type="Proteomes" id="UP001500393"/>
    </source>
</evidence>
<evidence type="ECO:0000256" key="2">
    <source>
        <dbReference type="ARBA" id="ARBA00023015"/>
    </source>
</evidence>
<dbReference type="PANTHER" id="PTHR43214:SF24">
    <property type="entry name" value="TRANSCRIPTIONAL REGULATORY PROTEIN NARL-RELATED"/>
    <property type="match status" value="1"/>
</dbReference>
<dbReference type="PROSITE" id="PS50110">
    <property type="entry name" value="RESPONSE_REGULATORY"/>
    <property type="match status" value="1"/>
</dbReference>
<dbReference type="Pfam" id="PF00196">
    <property type="entry name" value="GerE"/>
    <property type="match status" value="1"/>
</dbReference>
<name>A0ABP4PFM1_9ACTN</name>
<evidence type="ECO:0000256" key="1">
    <source>
        <dbReference type="ARBA" id="ARBA00022553"/>
    </source>
</evidence>
<keyword evidence="9" id="KW-1185">Reference proteome</keyword>
<dbReference type="Gene3D" id="3.40.50.2300">
    <property type="match status" value="1"/>
</dbReference>
<dbReference type="Pfam" id="PF00072">
    <property type="entry name" value="Response_reg"/>
    <property type="match status" value="1"/>
</dbReference>
<dbReference type="Proteomes" id="UP001500393">
    <property type="component" value="Unassembled WGS sequence"/>
</dbReference>
<feature type="modified residue" description="4-aspartylphosphate" evidence="5">
    <location>
        <position position="57"/>
    </location>
</feature>
<dbReference type="PROSITE" id="PS50043">
    <property type="entry name" value="HTH_LUXR_2"/>
    <property type="match status" value="1"/>
</dbReference>
<evidence type="ECO:0000256" key="3">
    <source>
        <dbReference type="ARBA" id="ARBA00023125"/>
    </source>
</evidence>
<dbReference type="SUPFAM" id="SSF46894">
    <property type="entry name" value="C-terminal effector domain of the bipartite response regulators"/>
    <property type="match status" value="1"/>
</dbReference>
<proteinExistence type="predicted"/>
<evidence type="ECO:0000256" key="4">
    <source>
        <dbReference type="ARBA" id="ARBA00023163"/>
    </source>
</evidence>
<protein>
    <submittedName>
        <fullName evidence="8">Response regulator transcription factor</fullName>
    </submittedName>
</protein>
<organism evidence="8 9">
    <name type="scientific">Kribbella sancticallisti</name>
    <dbReference type="NCBI Taxonomy" id="460087"/>
    <lineage>
        <taxon>Bacteria</taxon>
        <taxon>Bacillati</taxon>
        <taxon>Actinomycetota</taxon>
        <taxon>Actinomycetes</taxon>
        <taxon>Propionibacteriales</taxon>
        <taxon>Kribbellaceae</taxon>
        <taxon>Kribbella</taxon>
    </lineage>
</organism>
<keyword evidence="4" id="KW-0804">Transcription</keyword>
<dbReference type="SMART" id="SM00448">
    <property type="entry name" value="REC"/>
    <property type="match status" value="1"/>
</dbReference>
<feature type="domain" description="HTH luxR-type" evidence="6">
    <location>
        <begin position="151"/>
        <end position="222"/>
    </location>
</feature>
<dbReference type="EMBL" id="BAAAOS010000020">
    <property type="protein sequence ID" value="GAA1579405.1"/>
    <property type="molecule type" value="Genomic_DNA"/>
</dbReference>
<dbReference type="SUPFAM" id="SSF52172">
    <property type="entry name" value="CheY-like"/>
    <property type="match status" value="1"/>
</dbReference>
<evidence type="ECO:0000259" key="7">
    <source>
        <dbReference type="PROSITE" id="PS50110"/>
    </source>
</evidence>
<keyword evidence="2" id="KW-0805">Transcription regulation</keyword>
<sequence>MTTTLRVVMAEDHYLVREGTRRLLEDTREIEVVDAVDNAAELLDAVAEHNPDAVVTDIRMPPNHRLEGIEAAHEIRRRHAGIGVVVLSQHAEASYALSLLEHGSDGLAYLLKSRVADVEHLVFALREVVAGRSVIDAMVVDELLAARRRTERSRLHALTERETDVLQRLAEGMSNRGIADSLHLSVSSVEKYVASVFSKLELGPAEHHDRRVLAVLTWLRES</sequence>
<dbReference type="InterPro" id="IPR039420">
    <property type="entry name" value="WalR-like"/>
</dbReference>
<dbReference type="InterPro" id="IPR016032">
    <property type="entry name" value="Sig_transdc_resp-reg_C-effctor"/>
</dbReference>
<dbReference type="PRINTS" id="PR00038">
    <property type="entry name" value="HTHLUXR"/>
</dbReference>
<evidence type="ECO:0000259" key="6">
    <source>
        <dbReference type="PROSITE" id="PS50043"/>
    </source>
</evidence>
<dbReference type="SMART" id="SM00421">
    <property type="entry name" value="HTH_LUXR"/>
    <property type="match status" value="1"/>
</dbReference>
<evidence type="ECO:0000256" key="5">
    <source>
        <dbReference type="PROSITE-ProRule" id="PRU00169"/>
    </source>
</evidence>
<gene>
    <name evidence="8" type="ORF">GCM10009789_36420</name>
</gene>
<dbReference type="CDD" id="cd06170">
    <property type="entry name" value="LuxR_C_like"/>
    <property type="match status" value="1"/>
</dbReference>
<dbReference type="InterPro" id="IPR058245">
    <property type="entry name" value="NreC/VraR/RcsB-like_REC"/>
</dbReference>
<keyword evidence="1 5" id="KW-0597">Phosphoprotein</keyword>
<feature type="domain" description="Response regulatory" evidence="7">
    <location>
        <begin position="6"/>
        <end position="127"/>
    </location>
</feature>
<dbReference type="InterPro" id="IPR000792">
    <property type="entry name" value="Tscrpt_reg_LuxR_C"/>
</dbReference>
<keyword evidence="3" id="KW-0238">DNA-binding</keyword>
<dbReference type="InterPro" id="IPR011006">
    <property type="entry name" value="CheY-like_superfamily"/>
</dbReference>
<accession>A0ABP4PFM1</accession>
<dbReference type="InterPro" id="IPR001789">
    <property type="entry name" value="Sig_transdc_resp-reg_receiver"/>
</dbReference>
<dbReference type="RefSeq" id="WP_344215334.1">
    <property type="nucleotide sequence ID" value="NZ_BAAAOS010000020.1"/>
</dbReference>
<comment type="caution">
    <text evidence="8">The sequence shown here is derived from an EMBL/GenBank/DDBJ whole genome shotgun (WGS) entry which is preliminary data.</text>
</comment>
<dbReference type="CDD" id="cd17535">
    <property type="entry name" value="REC_NarL-like"/>
    <property type="match status" value="1"/>
</dbReference>